<proteinExistence type="predicted"/>
<name>F9ZRK4_ACICS</name>
<accession>F9ZRK4</accession>
<dbReference type="KEGG" id="acu:Atc_2395"/>
<dbReference type="Proteomes" id="UP000006135">
    <property type="component" value="Chromosome"/>
</dbReference>
<dbReference type="EMBL" id="CP002573">
    <property type="protein sequence ID" value="AEK59043.1"/>
    <property type="molecule type" value="Genomic_DNA"/>
</dbReference>
<sequence length="27" mass="3082">MNDTCWSIPEKVRALGVFRSLKLSMAQ</sequence>
<dbReference type="HOGENOM" id="CLU_3414474_0_0_6"/>
<evidence type="ECO:0000313" key="2">
    <source>
        <dbReference type="Proteomes" id="UP000006135"/>
    </source>
</evidence>
<evidence type="ECO:0000313" key="1">
    <source>
        <dbReference type="EMBL" id="AEK59043.1"/>
    </source>
</evidence>
<reference evidence="1 2" key="1">
    <citation type="journal article" date="2011" name="J. Genet. Genomics">
        <title>Unraveling the Acidithiobacillus caldus complete genome and its central metabolisms for carbon assimilation.</title>
        <authorList>
            <person name="You X.Y."/>
            <person name="Guo X."/>
            <person name="Zheng H.J."/>
            <person name="Zhang M.J."/>
            <person name="Liu L.J."/>
            <person name="Zhu Y.Q."/>
            <person name="Zhu B."/>
            <person name="Wang S.Y."/>
            <person name="Zhao G.P."/>
            <person name="Poetsch A."/>
            <person name="Jiang C.Y."/>
            <person name="Liu S.J."/>
        </authorList>
    </citation>
    <scope>NUCLEOTIDE SEQUENCE [LARGE SCALE GENOMIC DNA]</scope>
    <source>
        <strain evidence="1 2">SM-1</strain>
    </source>
</reference>
<organism evidence="1 2">
    <name type="scientific">Acidithiobacillus caldus (strain SM-1)</name>
    <dbReference type="NCBI Taxonomy" id="990288"/>
    <lineage>
        <taxon>Bacteria</taxon>
        <taxon>Pseudomonadati</taxon>
        <taxon>Pseudomonadota</taxon>
        <taxon>Acidithiobacillia</taxon>
        <taxon>Acidithiobacillales</taxon>
        <taxon>Acidithiobacillaceae</taxon>
        <taxon>Acidithiobacillus</taxon>
    </lineage>
</organism>
<keyword evidence="2" id="KW-1185">Reference proteome</keyword>
<dbReference type="AlphaFoldDB" id="F9ZRK4"/>
<gene>
    <name evidence="1" type="ordered locus">Atc_2395</name>
</gene>
<protein>
    <submittedName>
        <fullName evidence="1">Uncharacterized protein</fullName>
    </submittedName>
</protein>